<dbReference type="Proteomes" id="UP000032180">
    <property type="component" value="Chromosome 8"/>
</dbReference>
<keyword evidence="2" id="KW-0862">Zinc</keyword>
<feature type="compositionally biased region" description="Basic residues" evidence="4">
    <location>
        <begin position="149"/>
        <end position="164"/>
    </location>
</feature>
<organism evidence="6 7">
    <name type="scientific">Leersia perrieri</name>
    <dbReference type="NCBI Taxonomy" id="77586"/>
    <lineage>
        <taxon>Eukaryota</taxon>
        <taxon>Viridiplantae</taxon>
        <taxon>Streptophyta</taxon>
        <taxon>Embryophyta</taxon>
        <taxon>Tracheophyta</taxon>
        <taxon>Spermatophyta</taxon>
        <taxon>Magnoliopsida</taxon>
        <taxon>Liliopsida</taxon>
        <taxon>Poales</taxon>
        <taxon>Poaceae</taxon>
        <taxon>BOP clade</taxon>
        <taxon>Oryzoideae</taxon>
        <taxon>Oryzeae</taxon>
        <taxon>Oryzinae</taxon>
        <taxon>Leersia</taxon>
    </lineage>
</organism>
<evidence type="ECO:0000313" key="7">
    <source>
        <dbReference type="Proteomes" id="UP000032180"/>
    </source>
</evidence>
<proteinExistence type="predicted"/>
<keyword evidence="1" id="KW-0479">Metal-binding</keyword>
<dbReference type="InterPro" id="IPR047109">
    <property type="entry name" value="CAD-like"/>
</dbReference>
<reference evidence="6" key="3">
    <citation type="submission" date="2015-04" db="UniProtKB">
        <authorList>
            <consortium name="EnsemblPlants"/>
        </authorList>
    </citation>
    <scope>IDENTIFICATION</scope>
</reference>
<keyword evidence="3" id="KW-0560">Oxidoreductase</keyword>
<dbReference type="EnsemblPlants" id="LPERR08G08550.1">
    <property type="protein sequence ID" value="LPERR08G08550.1"/>
    <property type="gene ID" value="LPERR08G08550"/>
</dbReference>
<protein>
    <recommendedName>
        <fullName evidence="5">Alcohol dehydrogenase-like N-terminal domain-containing protein</fullName>
    </recommendedName>
</protein>
<dbReference type="InterPro" id="IPR011032">
    <property type="entry name" value="GroES-like_sf"/>
</dbReference>
<dbReference type="PANTHER" id="PTHR42683">
    <property type="entry name" value="ALDEHYDE REDUCTASE"/>
    <property type="match status" value="1"/>
</dbReference>
<evidence type="ECO:0000259" key="5">
    <source>
        <dbReference type="Pfam" id="PF08240"/>
    </source>
</evidence>
<dbReference type="GO" id="GO:0016616">
    <property type="term" value="F:oxidoreductase activity, acting on the CH-OH group of donors, NAD or NADP as acceptor"/>
    <property type="evidence" value="ECO:0007669"/>
    <property type="project" value="InterPro"/>
</dbReference>
<keyword evidence="7" id="KW-1185">Reference proteome</keyword>
<dbReference type="Pfam" id="PF08240">
    <property type="entry name" value="ADH_N"/>
    <property type="match status" value="1"/>
</dbReference>
<evidence type="ECO:0000256" key="4">
    <source>
        <dbReference type="SAM" id="MobiDB-lite"/>
    </source>
</evidence>
<evidence type="ECO:0000256" key="1">
    <source>
        <dbReference type="ARBA" id="ARBA00022723"/>
    </source>
</evidence>
<evidence type="ECO:0000256" key="2">
    <source>
        <dbReference type="ARBA" id="ARBA00022833"/>
    </source>
</evidence>
<name>A0A0D9X6G8_9ORYZ</name>
<reference evidence="6 7" key="1">
    <citation type="submission" date="2012-08" db="EMBL/GenBank/DDBJ databases">
        <title>Oryza genome evolution.</title>
        <authorList>
            <person name="Wing R.A."/>
        </authorList>
    </citation>
    <scope>NUCLEOTIDE SEQUENCE</scope>
</reference>
<dbReference type="GO" id="GO:0046872">
    <property type="term" value="F:metal ion binding"/>
    <property type="evidence" value="ECO:0007669"/>
    <property type="project" value="UniProtKB-KW"/>
</dbReference>
<reference evidence="7" key="2">
    <citation type="submission" date="2013-12" db="EMBL/GenBank/DDBJ databases">
        <authorList>
            <person name="Yu Y."/>
            <person name="Lee S."/>
            <person name="de Baynast K."/>
            <person name="Wissotski M."/>
            <person name="Liu L."/>
            <person name="Talag J."/>
            <person name="Goicoechea J."/>
            <person name="Angelova A."/>
            <person name="Jetty R."/>
            <person name="Kudrna D."/>
            <person name="Golser W."/>
            <person name="Rivera L."/>
            <person name="Zhang J."/>
            <person name="Wing R."/>
        </authorList>
    </citation>
    <scope>NUCLEOTIDE SEQUENCE</scope>
</reference>
<accession>A0A0D9X6G8</accession>
<feature type="domain" description="Alcohol dehydrogenase-like N-terminal" evidence="5">
    <location>
        <begin position="18"/>
        <end position="71"/>
    </location>
</feature>
<dbReference type="STRING" id="77586.A0A0D9X6G8"/>
<dbReference type="eggNOG" id="KOG0023">
    <property type="taxonomic scope" value="Eukaryota"/>
</dbReference>
<dbReference type="InterPro" id="IPR013154">
    <property type="entry name" value="ADH-like_N"/>
</dbReference>
<feature type="region of interest" description="Disordered" evidence="4">
    <location>
        <begin position="143"/>
        <end position="164"/>
    </location>
</feature>
<dbReference type="AlphaFoldDB" id="A0A0D9X6G8"/>
<dbReference type="Gramene" id="LPERR08G08550.1">
    <property type="protein sequence ID" value="LPERR08G08550.1"/>
    <property type="gene ID" value="LPERR08G08550"/>
</dbReference>
<dbReference type="SUPFAM" id="SSF50129">
    <property type="entry name" value="GroES-like"/>
    <property type="match status" value="1"/>
</dbReference>
<sequence>MPPTVVPYVYLCYCRRAVTPRHEIAGVVTKVGKKVTKFKAGDRVGIGCMDGTVTHGGYSTTPVVHERFVVRFLDSMPLDVGAPLLCAGIMPTRLRLVPLHRCTWRPSAARCRVRTSPGTSLLANPVPARRRLASLRPTRRRLVDSSWHAPHRARPVRPSPARRC</sequence>
<dbReference type="Gene3D" id="3.90.180.10">
    <property type="entry name" value="Medium-chain alcohol dehydrogenases, catalytic domain"/>
    <property type="match status" value="2"/>
</dbReference>
<dbReference type="HOGENOM" id="CLU_1621411_0_0_1"/>
<evidence type="ECO:0000256" key="3">
    <source>
        <dbReference type="ARBA" id="ARBA00023002"/>
    </source>
</evidence>
<evidence type="ECO:0000313" key="6">
    <source>
        <dbReference type="EnsemblPlants" id="LPERR08G08550.1"/>
    </source>
</evidence>